<dbReference type="Pfam" id="PF02780">
    <property type="entry name" value="Transketolase_C"/>
    <property type="match status" value="1"/>
</dbReference>
<evidence type="ECO:0000256" key="8">
    <source>
        <dbReference type="ARBA" id="ARBA00022723"/>
    </source>
</evidence>
<dbReference type="InterPro" id="IPR033248">
    <property type="entry name" value="Transketolase_C"/>
</dbReference>
<keyword evidence="8" id="KW-0479">Metal-binding</keyword>
<dbReference type="Pfam" id="PF02779">
    <property type="entry name" value="Transket_pyr"/>
    <property type="match status" value="1"/>
</dbReference>
<dbReference type="InterPro" id="IPR020826">
    <property type="entry name" value="Transketolase_BS"/>
</dbReference>
<comment type="similarity">
    <text evidence="4">Belongs to the transketolase family. DXPS subfamily.</text>
</comment>
<dbReference type="GO" id="GO:0019288">
    <property type="term" value="P:isopentenyl diphosphate biosynthetic process, methylerythritol 4-phosphate pathway"/>
    <property type="evidence" value="ECO:0007669"/>
    <property type="project" value="UniProtKB-ARBA"/>
</dbReference>
<sequence length="884" mass="95551">MAVSGCFIRSNQSLFLHLKHPRLNPTCRNQPCLRASLSSSHGEEGKMIWKEKDEWKINFSGEKPATPLLDTINYPVHMKNLSTQDLEQLSAELRADVVYSVSKTGGHLSSSLGVVELSVALHHVFNTPEDKIIWDVGHQAYAHKILTGRRSKMHTIRKTSGLAGFPKRDESIYDAFGAGHSSTSISAGLGMAVARDLLGKKNNVISVIGDGAMTAGQAYEAMNNAGYLDSNLIVVLNDNKQVSLPTATLDGPATPVGALSSALAKLQASTKFRKLREAAKSITKQIGGQAHQVAAKVDQYARGMISAPGSTLFEELGLYYIGPVDGHDVEDLVTIFEKVKAMPAPGPVLIHIVTDKGKGYPPAEAASDKMHGVVKFDPKTGQQFKPKPSTLTYTQYFAESLIKEAEADNKIVAIHAAMGGGTGLNYFQKRFPNRCFDVGIAEQHAVTFAAGLATEGLKPFCAIYSSFLQRGYDQVIHDVDLQKLPVRFAMDRAGLVGADGPTHCGAFDITYMACLPNMVVMAPSDEAELMHMVATAAVIDDRPSCFRFPRGNGIGSVLPSNNKGTPIEIGKGRILLEGCRVAILGYGSMVQQCLQAATMLKSRDISVTVADARFCKPLDTDLIKRLANEHEILITVEEGSIGGFGSHVSHYLSLTGILDGPLKLRAMVLPDRYIDHGSPQDQLEEAGLSTSHISATILSLLGRPKEALQFKVSTAVEDFMIDALTKVYPKIRLKKQGSLQGISPHGAIPMGRVRDSIIFHSLVSARLSSILPQECISLPIGIRVPLQKHNDTKAGHETSRPMKGAPALYSQHFLPSPPLHESYKHPIVSSTGPNADFLLVLLTFQPLQISQNVNPIDNSIIVISGQFNILIVLDGGKDLAAYLN</sequence>
<evidence type="ECO:0000313" key="15">
    <source>
        <dbReference type="EMBL" id="SPD00594.1"/>
    </source>
</evidence>
<dbReference type="SUPFAM" id="SSF52922">
    <property type="entry name" value="TK C-terminal domain-like"/>
    <property type="match status" value="1"/>
</dbReference>
<dbReference type="GO" id="GO:0016114">
    <property type="term" value="P:terpenoid biosynthetic process"/>
    <property type="evidence" value="ECO:0007669"/>
    <property type="project" value="InterPro"/>
</dbReference>
<evidence type="ECO:0000256" key="3">
    <source>
        <dbReference type="ARBA" id="ARBA00004980"/>
    </source>
</evidence>
<comment type="subunit">
    <text evidence="5">Homodimer.</text>
</comment>
<dbReference type="InterPro" id="IPR029061">
    <property type="entry name" value="THDP-binding"/>
</dbReference>
<evidence type="ECO:0000259" key="14">
    <source>
        <dbReference type="SMART" id="SM00861"/>
    </source>
</evidence>
<dbReference type="CDD" id="cd07033">
    <property type="entry name" value="TPP_PYR_DXS_TK_like"/>
    <property type="match status" value="1"/>
</dbReference>
<evidence type="ECO:0000256" key="12">
    <source>
        <dbReference type="ARBA" id="ARBA00023229"/>
    </source>
</evidence>
<evidence type="ECO:0000256" key="10">
    <source>
        <dbReference type="ARBA" id="ARBA00022977"/>
    </source>
</evidence>
<evidence type="ECO:0000256" key="13">
    <source>
        <dbReference type="ARBA" id="ARBA00050872"/>
    </source>
</evidence>
<dbReference type="SUPFAM" id="SSF52518">
    <property type="entry name" value="Thiamin diphosphate-binding fold (THDP-binding)"/>
    <property type="match status" value="2"/>
</dbReference>
<dbReference type="CDD" id="cd02007">
    <property type="entry name" value="TPP_DXS"/>
    <property type="match status" value="1"/>
</dbReference>
<dbReference type="GO" id="GO:0008661">
    <property type="term" value="F:1-deoxy-D-xylulose-5-phosphate synthase activity"/>
    <property type="evidence" value="ECO:0007669"/>
    <property type="project" value="UniProtKB-EC"/>
</dbReference>
<proteinExistence type="inferred from homology"/>
<evidence type="ECO:0000256" key="7">
    <source>
        <dbReference type="ARBA" id="ARBA00022679"/>
    </source>
</evidence>
<evidence type="ECO:0000256" key="2">
    <source>
        <dbReference type="ARBA" id="ARBA00001964"/>
    </source>
</evidence>
<keyword evidence="11" id="KW-0786">Thiamine pyrophosphate</keyword>
<dbReference type="Gene3D" id="3.40.50.920">
    <property type="match status" value="1"/>
</dbReference>
<keyword evidence="9" id="KW-0460">Magnesium</keyword>
<comment type="pathway">
    <text evidence="3">Metabolic intermediate biosynthesis; 1-deoxy-D-xylulose 5-phosphate biosynthesis; 1-deoxy-D-xylulose 5-phosphate from D-glyceraldehyde 3-phosphate and pyruvate: step 1/1.</text>
</comment>
<evidence type="ECO:0000256" key="6">
    <source>
        <dbReference type="ARBA" id="ARBA00013150"/>
    </source>
</evidence>
<keyword evidence="10" id="KW-0784">Thiamine biosynthesis</keyword>
<gene>
    <name evidence="15" type="ORF">FSB_LOCUS28476</name>
</gene>
<dbReference type="PROSITE" id="PS00802">
    <property type="entry name" value="TRANSKETOLASE_2"/>
    <property type="match status" value="1"/>
</dbReference>
<dbReference type="PANTHER" id="PTHR43322">
    <property type="entry name" value="1-D-DEOXYXYLULOSE 5-PHOSPHATE SYNTHASE-RELATED"/>
    <property type="match status" value="1"/>
</dbReference>
<dbReference type="InterPro" id="IPR009014">
    <property type="entry name" value="Transketo_C/PFOR_II"/>
</dbReference>
<evidence type="ECO:0000256" key="4">
    <source>
        <dbReference type="ARBA" id="ARBA00011081"/>
    </source>
</evidence>
<dbReference type="Pfam" id="PF13292">
    <property type="entry name" value="DXP_synthase_N"/>
    <property type="match status" value="1"/>
</dbReference>
<dbReference type="NCBIfam" id="TIGR00204">
    <property type="entry name" value="dxs"/>
    <property type="match status" value="1"/>
</dbReference>
<dbReference type="EMBL" id="OIVN01002106">
    <property type="protein sequence ID" value="SPD00594.1"/>
    <property type="molecule type" value="Genomic_DNA"/>
</dbReference>
<evidence type="ECO:0000256" key="9">
    <source>
        <dbReference type="ARBA" id="ARBA00022842"/>
    </source>
</evidence>
<dbReference type="FunFam" id="3.40.50.920:FF:000002">
    <property type="entry name" value="1-deoxy-D-xylulose-5-phosphate synthase"/>
    <property type="match status" value="1"/>
</dbReference>
<comment type="cofactor">
    <cofactor evidence="2">
        <name>thiamine diphosphate</name>
        <dbReference type="ChEBI" id="CHEBI:58937"/>
    </cofactor>
</comment>
<dbReference type="InterPro" id="IPR005477">
    <property type="entry name" value="Dxylulose-5-P_synthase"/>
</dbReference>
<comment type="catalytic activity">
    <reaction evidence="13">
        <text>D-glyceraldehyde 3-phosphate + pyruvate + H(+) = 1-deoxy-D-xylulose 5-phosphate + CO2</text>
        <dbReference type="Rhea" id="RHEA:12605"/>
        <dbReference type="ChEBI" id="CHEBI:15361"/>
        <dbReference type="ChEBI" id="CHEBI:15378"/>
        <dbReference type="ChEBI" id="CHEBI:16526"/>
        <dbReference type="ChEBI" id="CHEBI:57792"/>
        <dbReference type="ChEBI" id="CHEBI:59776"/>
        <dbReference type="EC" id="2.2.1.7"/>
    </reaction>
    <physiologicalReaction direction="left-to-right" evidence="13">
        <dbReference type="Rhea" id="RHEA:12606"/>
    </physiologicalReaction>
</comment>
<organism evidence="15">
    <name type="scientific">Fagus sylvatica</name>
    <name type="common">Beechnut</name>
    <dbReference type="NCBI Taxonomy" id="28930"/>
    <lineage>
        <taxon>Eukaryota</taxon>
        <taxon>Viridiplantae</taxon>
        <taxon>Streptophyta</taxon>
        <taxon>Embryophyta</taxon>
        <taxon>Tracheophyta</taxon>
        <taxon>Spermatophyta</taxon>
        <taxon>Magnoliopsida</taxon>
        <taxon>eudicotyledons</taxon>
        <taxon>Gunneridae</taxon>
        <taxon>Pentapetalae</taxon>
        <taxon>rosids</taxon>
        <taxon>fabids</taxon>
        <taxon>Fagales</taxon>
        <taxon>Fagaceae</taxon>
        <taxon>Fagus</taxon>
    </lineage>
</organism>
<keyword evidence="12" id="KW-0414">Isoprene biosynthesis</keyword>
<dbReference type="GO" id="GO:0046872">
    <property type="term" value="F:metal ion binding"/>
    <property type="evidence" value="ECO:0007669"/>
    <property type="project" value="UniProtKB-KW"/>
</dbReference>
<dbReference type="SMART" id="SM00861">
    <property type="entry name" value="Transket_pyr"/>
    <property type="match status" value="1"/>
</dbReference>
<reference evidence="15" key="1">
    <citation type="submission" date="2018-02" db="EMBL/GenBank/DDBJ databases">
        <authorList>
            <person name="Cohen D.B."/>
            <person name="Kent A.D."/>
        </authorList>
    </citation>
    <scope>NUCLEOTIDE SEQUENCE</scope>
</reference>
<dbReference type="InterPro" id="IPR005475">
    <property type="entry name" value="Transketolase-like_Pyr-bd"/>
</dbReference>
<comment type="cofactor">
    <cofactor evidence="1">
        <name>Mg(2+)</name>
        <dbReference type="ChEBI" id="CHEBI:18420"/>
    </cofactor>
</comment>
<dbReference type="PANTHER" id="PTHR43322:SF4">
    <property type="entry name" value="1-DEOXY-D-XYLULOSE-5-PHOSPHATE SYNTHASE 2, CHLOROPLASTIC-RELATED"/>
    <property type="match status" value="1"/>
</dbReference>
<dbReference type="HAMAP" id="MF_00315">
    <property type="entry name" value="DXP_synth"/>
    <property type="match status" value="1"/>
</dbReference>
<dbReference type="EC" id="2.2.1.7" evidence="6"/>
<dbReference type="AlphaFoldDB" id="A0A2N9GMX5"/>
<accession>A0A2N9GMX5</accession>
<dbReference type="GO" id="GO:0009228">
    <property type="term" value="P:thiamine biosynthetic process"/>
    <property type="evidence" value="ECO:0007669"/>
    <property type="project" value="UniProtKB-KW"/>
</dbReference>
<evidence type="ECO:0000256" key="11">
    <source>
        <dbReference type="ARBA" id="ARBA00023052"/>
    </source>
</evidence>
<evidence type="ECO:0000256" key="5">
    <source>
        <dbReference type="ARBA" id="ARBA00011738"/>
    </source>
</evidence>
<dbReference type="FunFam" id="3.40.50.970:FF:000005">
    <property type="entry name" value="1-deoxy-D-xylulose-5-phosphate synthase"/>
    <property type="match status" value="1"/>
</dbReference>
<feature type="domain" description="Transketolase-like pyrimidine-binding" evidence="14">
    <location>
        <begin position="391"/>
        <end position="556"/>
    </location>
</feature>
<dbReference type="UniPathway" id="UPA00064">
    <property type="reaction ID" value="UER00091"/>
</dbReference>
<dbReference type="NCBIfam" id="NF003933">
    <property type="entry name" value="PRK05444.2-2"/>
    <property type="match status" value="1"/>
</dbReference>
<protein>
    <recommendedName>
        <fullName evidence="6">1-deoxy-D-xylulose-5-phosphate synthase</fullName>
        <ecNumber evidence="6">2.2.1.7</ecNumber>
    </recommendedName>
</protein>
<dbReference type="Gene3D" id="3.40.50.970">
    <property type="match status" value="2"/>
</dbReference>
<evidence type="ECO:0000256" key="1">
    <source>
        <dbReference type="ARBA" id="ARBA00001946"/>
    </source>
</evidence>
<keyword evidence="7" id="KW-0808">Transferase</keyword>
<name>A0A2N9GMX5_FAGSY</name>